<evidence type="ECO:0000313" key="2">
    <source>
        <dbReference type="Proteomes" id="UP000297245"/>
    </source>
</evidence>
<gene>
    <name evidence="1" type="ORF">K435DRAFT_811603</name>
</gene>
<reference evidence="1 2" key="1">
    <citation type="journal article" date="2019" name="Nat. Ecol. Evol.">
        <title>Megaphylogeny resolves global patterns of mushroom evolution.</title>
        <authorList>
            <person name="Varga T."/>
            <person name="Krizsan K."/>
            <person name="Foldi C."/>
            <person name="Dima B."/>
            <person name="Sanchez-Garcia M."/>
            <person name="Sanchez-Ramirez S."/>
            <person name="Szollosi G.J."/>
            <person name="Szarkandi J.G."/>
            <person name="Papp V."/>
            <person name="Albert L."/>
            <person name="Andreopoulos W."/>
            <person name="Angelini C."/>
            <person name="Antonin V."/>
            <person name="Barry K.W."/>
            <person name="Bougher N.L."/>
            <person name="Buchanan P."/>
            <person name="Buyck B."/>
            <person name="Bense V."/>
            <person name="Catcheside P."/>
            <person name="Chovatia M."/>
            <person name="Cooper J."/>
            <person name="Damon W."/>
            <person name="Desjardin D."/>
            <person name="Finy P."/>
            <person name="Geml J."/>
            <person name="Haridas S."/>
            <person name="Hughes K."/>
            <person name="Justo A."/>
            <person name="Karasinski D."/>
            <person name="Kautmanova I."/>
            <person name="Kiss B."/>
            <person name="Kocsube S."/>
            <person name="Kotiranta H."/>
            <person name="LaButti K.M."/>
            <person name="Lechner B.E."/>
            <person name="Liimatainen K."/>
            <person name="Lipzen A."/>
            <person name="Lukacs Z."/>
            <person name="Mihaltcheva S."/>
            <person name="Morgado L.N."/>
            <person name="Niskanen T."/>
            <person name="Noordeloos M.E."/>
            <person name="Ohm R.A."/>
            <person name="Ortiz-Santana B."/>
            <person name="Ovrebo C."/>
            <person name="Racz N."/>
            <person name="Riley R."/>
            <person name="Savchenko A."/>
            <person name="Shiryaev A."/>
            <person name="Soop K."/>
            <person name="Spirin V."/>
            <person name="Szebenyi C."/>
            <person name="Tomsovsky M."/>
            <person name="Tulloss R.E."/>
            <person name="Uehling J."/>
            <person name="Grigoriev I.V."/>
            <person name="Vagvolgyi C."/>
            <person name="Papp T."/>
            <person name="Martin F.M."/>
            <person name="Miettinen O."/>
            <person name="Hibbett D.S."/>
            <person name="Nagy L.G."/>
        </authorList>
    </citation>
    <scope>NUCLEOTIDE SEQUENCE [LARGE SCALE GENOMIC DNA]</scope>
    <source>
        <strain evidence="1 2">CBS 962.96</strain>
    </source>
</reference>
<accession>A0A4V4HB80</accession>
<organism evidence="1 2">
    <name type="scientific">Dendrothele bispora (strain CBS 962.96)</name>
    <dbReference type="NCBI Taxonomy" id="1314807"/>
    <lineage>
        <taxon>Eukaryota</taxon>
        <taxon>Fungi</taxon>
        <taxon>Dikarya</taxon>
        <taxon>Basidiomycota</taxon>
        <taxon>Agaricomycotina</taxon>
        <taxon>Agaricomycetes</taxon>
        <taxon>Agaricomycetidae</taxon>
        <taxon>Agaricales</taxon>
        <taxon>Agaricales incertae sedis</taxon>
        <taxon>Dendrothele</taxon>
    </lineage>
</organism>
<proteinExistence type="predicted"/>
<dbReference type="AlphaFoldDB" id="A0A4V4HB80"/>
<evidence type="ECO:0000313" key="1">
    <source>
        <dbReference type="EMBL" id="THU78385.1"/>
    </source>
</evidence>
<name>A0A4V4HB80_DENBC</name>
<keyword evidence="2" id="KW-1185">Reference proteome</keyword>
<sequence>MNLAWNDVIYLDPIPTLEVSFHYVQYGHHGETAITSLVFKVTKPEPLGSNPRLPARKLFFHYVQHGQHGETVITSSVFEVTNQEVLGSNPRLPDKRQRSETVITSCFNSKAARINHGKFSTFIK</sequence>
<dbReference type="Proteomes" id="UP000297245">
    <property type="component" value="Unassembled WGS sequence"/>
</dbReference>
<dbReference type="EMBL" id="ML180202">
    <property type="protein sequence ID" value="THU78385.1"/>
    <property type="molecule type" value="Genomic_DNA"/>
</dbReference>
<protein>
    <submittedName>
        <fullName evidence="1">Uncharacterized protein</fullName>
    </submittedName>
</protein>